<accession>A0A1A9UXT1</accession>
<proteinExistence type="predicted"/>
<dbReference type="Proteomes" id="UP000078200">
    <property type="component" value="Unassembled WGS sequence"/>
</dbReference>
<name>A0A1A9UXT1_GLOAU</name>
<reference evidence="1" key="1">
    <citation type="submission" date="2020-05" db="UniProtKB">
        <authorList>
            <consortium name="EnsemblMetazoa"/>
        </authorList>
    </citation>
    <scope>IDENTIFICATION</scope>
    <source>
        <strain evidence="1">TTRI</strain>
    </source>
</reference>
<dbReference type="VEuPathDB" id="VectorBase:GAUT019211"/>
<evidence type="ECO:0000313" key="2">
    <source>
        <dbReference type="Proteomes" id="UP000078200"/>
    </source>
</evidence>
<keyword evidence="2" id="KW-1185">Reference proteome</keyword>
<sequence>MEEKMICDKLWAGGSASDILQEISDQSFKALEVMCNKTSSDPSSAVFQYLYPDGKENLLAKVKGRVVNDKAETPLGLGITQKLEQTSVLTDKYMLLHFLLSMGSGEVFPLIRLACSQLLLQCQLHFVNVSKQSASILHMETPTLVTVHKFNRPLQTLNKITMTPAEKNLDNSNVKAFAKEEETPNLFYQQM</sequence>
<dbReference type="AlphaFoldDB" id="A0A1A9UXT1"/>
<evidence type="ECO:0000313" key="1">
    <source>
        <dbReference type="EnsemblMetazoa" id="GAUT019211-PA"/>
    </source>
</evidence>
<organism evidence="1 2">
    <name type="scientific">Glossina austeni</name>
    <name type="common">Savannah tsetse fly</name>
    <dbReference type="NCBI Taxonomy" id="7395"/>
    <lineage>
        <taxon>Eukaryota</taxon>
        <taxon>Metazoa</taxon>
        <taxon>Ecdysozoa</taxon>
        <taxon>Arthropoda</taxon>
        <taxon>Hexapoda</taxon>
        <taxon>Insecta</taxon>
        <taxon>Pterygota</taxon>
        <taxon>Neoptera</taxon>
        <taxon>Endopterygota</taxon>
        <taxon>Diptera</taxon>
        <taxon>Brachycera</taxon>
        <taxon>Muscomorpha</taxon>
        <taxon>Hippoboscoidea</taxon>
        <taxon>Glossinidae</taxon>
        <taxon>Glossina</taxon>
    </lineage>
</organism>
<dbReference type="EnsemblMetazoa" id="GAUT019211-RA">
    <property type="protein sequence ID" value="GAUT019211-PA"/>
    <property type="gene ID" value="GAUT019211"/>
</dbReference>
<protein>
    <submittedName>
        <fullName evidence="1">Uncharacterized protein</fullName>
    </submittedName>
</protein>